<evidence type="ECO:0000256" key="14">
    <source>
        <dbReference type="ARBA" id="ARBA00045077"/>
    </source>
</evidence>
<evidence type="ECO:0000256" key="1">
    <source>
        <dbReference type="ARBA" id="ARBA00001973"/>
    </source>
</evidence>
<keyword evidence="11" id="KW-0119">Carbohydrate metabolism</keyword>
<dbReference type="EMBL" id="KN880445">
    <property type="protein sequence ID" value="KIY72290.1"/>
    <property type="molecule type" value="Genomic_DNA"/>
</dbReference>
<keyword evidence="10" id="KW-1015">Disulfide bond</keyword>
<evidence type="ECO:0000256" key="13">
    <source>
        <dbReference type="ARBA" id="ARBA00044502"/>
    </source>
</evidence>
<name>A0A0D7BQ01_9AGAR</name>
<dbReference type="GO" id="GO:0030245">
    <property type="term" value="P:cellulose catabolic process"/>
    <property type="evidence" value="ECO:0007669"/>
    <property type="project" value="UniProtKB-KW"/>
</dbReference>
<dbReference type="AlphaFoldDB" id="A0A0D7BQ01"/>
<keyword evidence="12" id="KW-0624">Polysaccharide degradation</keyword>
<proteinExistence type="inferred from homology"/>
<dbReference type="GO" id="GO:0004497">
    <property type="term" value="F:monooxygenase activity"/>
    <property type="evidence" value="ECO:0007669"/>
    <property type="project" value="UniProtKB-KW"/>
</dbReference>
<dbReference type="GO" id="GO:0046872">
    <property type="term" value="F:metal ion binding"/>
    <property type="evidence" value="ECO:0007669"/>
    <property type="project" value="UniProtKB-KW"/>
</dbReference>
<dbReference type="InterPro" id="IPR049892">
    <property type="entry name" value="AA9"/>
</dbReference>
<dbReference type="Pfam" id="PF03443">
    <property type="entry name" value="AA9"/>
    <property type="match status" value="1"/>
</dbReference>
<comment type="subcellular location">
    <subcellularLocation>
        <location evidence="2">Secreted</location>
    </subcellularLocation>
</comment>
<dbReference type="InterPro" id="IPR005103">
    <property type="entry name" value="AA9_LPMO"/>
</dbReference>
<dbReference type="CDD" id="cd21175">
    <property type="entry name" value="LPMO_AA9"/>
    <property type="match status" value="1"/>
</dbReference>
<feature type="domain" description="Auxiliary Activity family 9 catalytic" evidence="16">
    <location>
        <begin position="6"/>
        <end position="206"/>
    </location>
</feature>
<dbReference type="PANTHER" id="PTHR33353">
    <property type="entry name" value="PUTATIVE (AFU_ORTHOLOGUE AFUA_1G12560)-RELATED"/>
    <property type="match status" value="1"/>
</dbReference>
<dbReference type="GO" id="GO:0005576">
    <property type="term" value="C:extracellular region"/>
    <property type="evidence" value="ECO:0007669"/>
    <property type="project" value="UniProtKB-SubCell"/>
</dbReference>
<evidence type="ECO:0000259" key="16">
    <source>
        <dbReference type="Pfam" id="PF03443"/>
    </source>
</evidence>
<evidence type="ECO:0000256" key="9">
    <source>
        <dbReference type="ARBA" id="ARBA00023033"/>
    </source>
</evidence>
<evidence type="ECO:0000256" key="11">
    <source>
        <dbReference type="ARBA" id="ARBA00023277"/>
    </source>
</evidence>
<evidence type="ECO:0000256" key="8">
    <source>
        <dbReference type="ARBA" id="ARBA00023008"/>
    </source>
</evidence>
<protein>
    <recommendedName>
        <fullName evidence="15">lytic cellulose monooxygenase (C4-dehydrogenating)</fullName>
        <ecNumber evidence="15">1.14.99.56</ecNumber>
    </recommendedName>
</protein>
<keyword evidence="4" id="KW-0479">Metal-binding</keyword>
<organism evidence="17 18">
    <name type="scientific">Cylindrobasidium torrendii FP15055 ss-10</name>
    <dbReference type="NCBI Taxonomy" id="1314674"/>
    <lineage>
        <taxon>Eukaryota</taxon>
        <taxon>Fungi</taxon>
        <taxon>Dikarya</taxon>
        <taxon>Basidiomycota</taxon>
        <taxon>Agaricomycotina</taxon>
        <taxon>Agaricomycetes</taxon>
        <taxon>Agaricomycetidae</taxon>
        <taxon>Agaricales</taxon>
        <taxon>Marasmiineae</taxon>
        <taxon>Physalacriaceae</taxon>
        <taxon>Cylindrobasidium</taxon>
    </lineage>
</organism>
<keyword evidence="3" id="KW-0964">Secreted</keyword>
<keyword evidence="9 17" id="KW-0503">Monooxygenase</keyword>
<evidence type="ECO:0000256" key="15">
    <source>
        <dbReference type="ARBA" id="ARBA00047174"/>
    </source>
</evidence>
<dbReference type="STRING" id="1314674.A0A0D7BQ01"/>
<dbReference type="EC" id="1.14.99.56" evidence="15"/>
<keyword evidence="7" id="KW-0560">Oxidoreductase</keyword>
<comment type="cofactor">
    <cofactor evidence="1">
        <name>Cu(2+)</name>
        <dbReference type="ChEBI" id="CHEBI:29036"/>
    </cofactor>
</comment>
<comment type="similarity">
    <text evidence="13">Belongs to the polysaccharide monooxygenase AA9 family.</text>
</comment>
<evidence type="ECO:0000313" key="18">
    <source>
        <dbReference type="Proteomes" id="UP000054007"/>
    </source>
</evidence>
<evidence type="ECO:0000256" key="5">
    <source>
        <dbReference type="ARBA" id="ARBA00022729"/>
    </source>
</evidence>
<keyword evidence="8" id="KW-0186">Copper</keyword>
<evidence type="ECO:0000256" key="6">
    <source>
        <dbReference type="ARBA" id="ARBA00023001"/>
    </source>
</evidence>
<evidence type="ECO:0000313" key="17">
    <source>
        <dbReference type="EMBL" id="KIY72290.1"/>
    </source>
</evidence>
<reference evidence="17 18" key="1">
    <citation type="journal article" date="2015" name="Fungal Genet. Biol.">
        <title>Evolution of novel wood decay mechanisms in Agaricales revealed by the genome sequences of Fistulina hepatica and Cylindrobasidium torrendii.</title>
        <authorList>
            <person name="Floudas D."/>
            <person name="Held B.W."/>
            <person name="Riley R."/>
            <person name="Nagy L.G."/>
            <person name="Koehler G."/>
            <person name="Ransdell A.S."/>
            <person name="Younus H."/>
            <person name="Chow J."/>
            <person name="Chiniquy J."/>
            <person name="Lipzen A."/>
            <person name="Tritt A."/>
            <person name="Sun H."/>
            <person name="Haridas S."/>
            <person name="LaButti K."/>
            <person name="Ohm R.A."/>
            <person name="Kues U."/>
            <person name="Blanchette R.A."/>
            <person name="Grigoriev I.V."/>
            <person name="Minto R.E."/>
            <person name="Hibbett D.S."/>
        </authorList>
    </citation>
    <scope>NUCLEOTIDE SEQUENCE [LARGE SCALE GENOMIC DNA]</scope>
    <source>
        <strain evidence="17 18">FP15055 ss-10</strain>
    </source>
</reference>
<comment type="catalytic activity">
    <reaction evidence="14">
        <text>[(1-&gt;4)-beta-D-glucosyl]n+m + reduced acceptor + O2 = 4-dehydro-beta-D-glucosyl-[(1-&gt;4)-beta-D-glucosyl]n-1 + [(1-&gt;4)-beta-D-glucosyl]m + acceptor + H2O.</text>
        <dbReference type="EC" id="1.14.99.56"/>
    </reaction>
</comment>
<evidence type="ECO:0000256" key="4">
    <source>
        <dbReference type="ARBA" id="ARBA00022723"/>
    </source>
</evidence>
<evidence type="ECO:0000256" key="10">
    <source>
        <dbReference type="ARBA" id="ARBA00023157"/>
    </source>
</evidence>
<keyword evidence="5" id="KW-0732">Signal</keyword>
<evidence type="ECO:0000256" key="3">
    <source>
        <dbReference type="ARBA" id="ARBA00022525"/>
    </source>
</evidence>
<keyword evidence="6" id="KW-0136">Cellulose degradation</keyword>
<dbReference type="PANTHER" id="PTHR33353:SF10">
    <property type="entry name" value="ENDO-BETA-1,4-GLUCANASE D"/>
    <property type="match status" value="1"/>
</dbReference>
<gene>
    <name evidence="17" type="ORF">CYLTODRAFT_367853</name>
</gene>
<evidence type="ECO:0000256" key="2">
    <source>
        <dbReference type="ARBA" id="ARBA00004613"/>
    </source>
</evidence>
<evidence type="ECO:0000256" key="12">
    <source>
        <dbReference type="ARBA" id="ARBA00023326"/>
    </source>
</evidence>
<sequence>MGVLSHYTFPSLIVNGTATTEWQYVRMTANHYSNGPVTDVTSDAIRCYELDGTVAGSTSIATVSAGSTVGFKASPNIYHQGYSAAYLSKADPSANSTSAGQGSSWFKIWEWAPVYTPGSGFTFPSEGAEQITFKIPAATPSGQYLLRGEHIALHSASSAGGAQYYLSCAQLNIVNGGNGSPGPTVSFPGAYSPTDPGLLLNIYSPPAGYSGYTSPGPAVWSG</sequence>
<dbReference type="OrthoDB" id="3496539at2759"/>
<dbReference type="Proteomes" id="UP000054007">
    <property type="component" value="Unassembled WGS sequence"/>
</dbReference>
<accession>A0A0D7BQ01</accession>
<evidence type="ECO:0000256" key="7">
    <source>
        <dbReference type="ARBA" id="ARBA00023002"/>
    </source>
</evidence>
<dbReference type="Gene3D" id="2.70.50.70">
    <property type="match status" value="1"/>
</dbReference>
<keyword evidence="18" id="KW-1185">Reference proteome</keyword>